<feature type="compositionally biased region" description="Basic residues" evidence="1">
    <location>
        <begin position="143"/>
        <end position="174"/>
    </location>
</feature>
<organism evidence="2 3">
    <name type="scientific">Hyaloperonospora brassicae</name>
    <name type="common">Brassica downy mildew</name>
    <name type="synonym">Peronospora brassicae</name>
    <dbReference type="NCBI Taxonomy" id="162125"/>
    <lineage>
        <taxon>Eukaryota</taxon>
        <taxon>Sar</taxon>
        <taxon>Stramenopiles</taxon>
        <taxon>Oomycota</taxon>
        <taxon>Peronosporomycetes</taxon>
        <taxon>Peronosporales</taxon>
        <taxon>Peronosporaceae</taxon>
        <taxon>Hyaloperonospora</taxon>
    </lineage>
</organism>
<dbReference type="PANTHER" id="PTHR34689:SF1">
    <property type="entry name" value="NUCLEIC ACID-BINDING PROTEIN"/>
    <property type="match status" value="1"/>
</dbReference>
<feature type="region of interest" description="Disordered" evidence="1">
    <location>
        <begin position="71"/>
        <end position="184"/>
    </location>
</feature>
<feature type="compositionally biased region" description="Low complexity" evidence="1">
    <location>
        <begin position="117"/>
        <end position="134"/>
    </location>
</feature>
<protein>
    <submittedName>
        <fullName evidence="2">Uncharacterized protein</fullName>
    </submittedName>
</protein>
<feature type="compositionally biased region" description="Basic and acidic residues" evidence="1">
    <location>
        <begin position="175"/>
        <end position="184"/>
    </location>
</feature>
<dbReference type="Proteomes" id="UP001162031">
    <property type="component" value="Unassembled WGS sequence"/>
</dbReference>
<name>A0AAV0U9A0_HYABA</name>
<gene>
    <name evidence="2" type="ORF">HBR001_LOCUS5826</name>
</gene>
<feature type="compositionally biased region" description="Basic residues" evidence="1">
    <location>
        <begin position="12"/>
        <end position="32"/>
    </location>
</feature>
<feature type="compositionally biased region" description="Basic and acidic residues" evidence="1">
    <location>
        <begin position="1"/>
        <end position="11"/>
    </location>
</feature>
<feature type="region of interest" description="Disordered" evidence="1">
    <location>
        <begin position="1"/>
        <end position="57"/>
    </location>
</feature>
<evidence type="ECO:0000256" key="1">
    <source>
        <dbReference type="SAM" id="MobiDB-lite"/>
    </source>
</evidence>
<evidence type="ECO:0000313" key="2">
    <source>
        <dbReference type="EMBL" id="CAI5733391.1"/>
    </source>
</evidence>
<dbReference type="AlphaFoldDB" id="A0AAV0U9A0"/>
<comment type="caution">
    <text evidence="2">The sequence shown here is derived from an EMBL/GenBank/DDBJ whole genome shotgun (WGS) entry which is preliminary data.</text>
</comment>
<keyword evidence="3" id="KW-1185">Reference proteome</keyword>
<dbReference type="PANTHER" id="PTHR34689">
    <property type="entry name" value="NUCLEIC ACID-BINDING PROTEIN"/>
    <property type="match status" value="1"/>
</dbReference>
<accession>A0AAV0U9A0</accession>
<sequence>MSDRPRRDTSRSRSRRRSRSASRRRRRHRLHEHCHERTYESDQELAGAADGSEQLKLANREHVAARARMWTVVDSDRSGSDAESDAATTTKTKKKKRRRRETSSHGRDRRRRRDRSSSASSAAESKSSDSSDSSDTSEDERVQRKRRHKSRRSKDDKKKKKKKEKKEKKRKKDGGRKLAVDQDEYGKYGILRESDFHRKSVSFHAWLRDVKKMGAFNGPKWEAMELFKEYMEDYNTCTMPHKKYYDIEKYEMEQYQKQQRKAFDKQKKASSVKALDAVADEERVRRERLDARGKKEQEEFRLVLQLMDKDKIEAMREQERLRSQMQLMYKSGNVGEARRLEQILNKVEEDPRFKR</sequence>
<dbReference type="EMBL" id="CANTFL010001198">
    <property type="protein sequence ID" value="CAI5733391.1"/>
    <property type="molecule type" value="Genomic_DNA"/>
</dbReference>
<feature type="compositionally biased region" description="Basic residues" evidence="1">
    <location>
        <begin position="91"/>
        <end position="100"/>
    </location>
</feature>
<reference evidence="2" key="1">
    <citation type="submission" date="2022-12" db="EMBL/GenBank/DDBJ databases">
        <authorList>
            <person name="Webb A."/>
        </authorList>
    </citation>
    <scope>NUCLEOTIDE SEQUENCE</scope>
    <source>
        <strain evidence="2">Hp1</strain>
    </source>
</reference>
<proteinExistence type="predicted"/>
<evidence type="ECO:0000313" key="3">
    <source>
        <dbReference type="Proteomes" id="UP001162031"/>
    </source>
</evidence>